<dbReference type="AlphaFoldDB" id="A0A6L5G2W8"/>
<keyword evidence="3" id="KW-1185">Reference proteome</keyword>
<dbReference type="PANTHER" id="PTHR39173">
    <property type="entry name" value="ACETYLTRANSFERASE"/>
    <property type="match status" value="1"/>
</dbReference>
<gene>
    <name evidence="2" type="ORF">GFD30_01080</name>
</gene>
<dbReference type="InterPro" id="IPR016181">
    <property type="entry name" value="Acyl_CoA_acyltransferase"/>
</dbReference>
<dbReference type="Pfam" id="PF13302">
    <property type="entry name" value="Acetyltransf_3"/>
    <property type="match status" value="1"/>
</dbReference>
<sequence>MPELILPTDRLARSFAEAVREFIAEGRGGPDDGSLLGDLIQRFGPPDDPSVWITGVLEMERMLTEDPPASFVPSTTHWWVDGDTWLGRINIRHRLNEYLRDIGGHIGYDVRPSARRRGHATAMLAAALPVAASYGIEKALITCDADNTASRKVIEANGGVLEDRRGDKLRFWVPTAPGAD</sequence>
<dbReference type="Proteomes" id="UP000477750">
    <property type="component" value="Unassembled WGS sequence"/>
</dbReference>
<reference evidence="2 3" key="1">
    <citation type="submission" date="2019-10" db="EMBL/GenBank/DDBJ databases">
        <title>Glycomyces albidus sp. nov., a novel actinomycete isolated from rhizosphere soil of wheat (Triticum aestivum L.).</title>
        <authorList>
            <person name="Qian L."/>
        </authorList>
    </citation>
    <scope>NUCLEOTIDE SEQUENCE [LARGE SCALE GENOMIC DNA]</scope>
    <source>
        <strain evidence="2 3">NEAU-7082</strain>
    </source>
</reference>
<dbReference type="EMBL" id="WIAO01000001">
    <property type="protein sequence ID" value="MQM24177.1"/>
    <property type="molecule type" value="Genomic_DNA"/>
</dbReference>
<evidence type="ECO:0000313" key="3">
    <source>
        <dbReference type="Proteomes" id="UP000477750"/>
    </source>
</evidence>
<proteinExistence type="predicted"/>
<dbReference type="InterPro" id="IPR000182">
    <property type="entry name" value="GNAT_dom"/>
</dbReference>
<comment type="caution">
    <text evidence="2">The sequence shown here is derived from an EMBL/GenBank/DDBJ whole genome shotgun (WGS) entry which is preliminary data.</text>
</comment>
<organism evidence="2 3">
    <name type="scientific">Glycomyces albidus</name>
    <dbReference type="NCBI Taxonomy" id="2656774"/>
    <lineage>
        <taxon>Bacteria</taxon>
        <taxon>Bacillati</taxon>
        <taxon>Actinomycetota</taxon>
        <taxon>Actinomycetes</taxon>
        <taxon>Glycomycetales</taxon>
        <taxon>Glycomycetaceae</taxon>
        <taxon>Glycomyces</taxon>
    </lineage>
</organism>
<dbReference type="RefSeq" id="WP_322632808.1">
    <property type="nucleotide sequence ID" value="NZ_WIAO01000001.1"/>
</dbReference>
<evidence type="ECO:0000259" key="1">
    <source>
        <dbReference type="PROSITE" id="PS51186"/>
    </source>
</evidence>
<dbReference type="SUPFAM" id="SSF55729">
    <property type="entry name" value="Acyl-CoA N-acyltransferases (Nat)"/>
    <property type="match status" value="1"/>
</dbReference>
<dbReference type="GO" id="GO:0016747">
    <property type="term" value="F:acyltransferase activity, transferring groups other than amino-acyl groups"/>
    <property type="evidence" value="ECO:0007669"/>
    <property type="project" value="InterPro"/>
</dbReference>
<protein>
    <submittedName>
        <fullName evidence="2">GNAT family N-acetyltransferase</fullName>
    </submittedName>
</protein>
<evidence type="ECO:0000313" key="2">
    <source>
        <dbReference type="EMBL" id="MQM24177.1"/>
    </source>
</evidence>
<name>A0A6L5G2W8_9ACTN</name>
<accession>A0A6L5G2W8</accession>
<dbReference type="PANTHER" id="PTHR39173:SF1">
    <property type="entry name" value="ACETYLTRANSFERASE"/>
    <property type="match status" value="1"/>
</dbReference>
<dbReference type="PROSITE" id="PS51186">
    <property type="entry name" value="GNAT"/>
    <property type="match status" value="1"/>
</dbReference>
<dbReference type="Gene3D" id="3.40.630.30">
    <property type="match status" value="1"/>
</dbReference>
<feature type="domain" description="N-acetyltransferase" evidence="1">
    <location>
        <begin position="17"/>
        <end position="180"/>
    </location>
</feature>
<keyword evidence="2" id="KW-0808">Transferase</keyword>